<proteinExistence type="predicted"/>
<protein>
    <submittedName>
        <fullName evidence="3">Uncharacterized protein</fullName>
    </submittedName>
</protein>
<evidence type="ECO:0000313" key="3">
    <source>
        <dbReference type="EMBL" id="UQC77687.1"/>
    </source>
</evidence>
<feature type="compositionally biased region" description="Acidic residues" evidence="2">
    <location>
        <begin position="8"/>
        <end position="17"/>
    </location>
</feature>
<feature type="coiled-coil region" evidence="1">
    <location>
        <begin position="443"/>
        <end position="504"/>
    </location>
</feature>
<dbReference type="EMBL" id="CP019474">
    <property type="protein sequence ID" value="UQC77687.1"/>
    <property type="molecule type" value="Genomic_DNA"/>
</dbReference>
<dbReference type="RefSeq" id="XP_049139326.1">
    <property type="nucleotide sequence ID" value="XM_049282183.1"/>
</dbReference>
<gene>
    <name evidence="3" type="ORF">CLUP02_03158</name>
</gene>
<organism evidence="3 4">
    <name type="scientific">Colletotrichum lupini</name>
    <dbReference type="NCBI Taxonomy" id="145971"/>
    <lineage>
        <taxon>Eukaryota</taxon>
        <taxon>Fungi</taxon>
        <taxon>Dikarya</taxon>
        <taxon>Ascomycota</taxon>
        <taxon>Pezizomycotina</taxon>
        <taxon>Sordariomycetes</taxon>
        <taxon>Hypocreomycetidae</taxon>
        <taxon>Glomerellales</taxon>
        <taxon>Glomerellaceae</taxon>
        <taxon>Colletotrichum</taxon>
        <taxon>Colletotrichum acutatum species complex</taxon>
    </lineage>
</organism>
<name>A0A9Q8SJK3_9PEZI</name>
<reference evidence="3" key="1">
    <citation type="journal article" date="2021" name="Mol. Plant Microbe Interact.">
        <title>Complete Genome Sequence of the Plant-Pathogenic Fungus Colletotrichum lupini.</title>
        <authorList>
            <person name="Baroncelli R."/>
            <person name="Pensec F."/>
            <person name="Da Lio D."/>
            <person name="Boufleur T."/>
            <person name="Vicente I."/>
            <person name="Sarrocco S."/>
            <person name="Picot A."/>
            <person name="Baraldi E."/>
            <person name="Sukno S."/>
            <person name="Thon M."/>
            <person name="Le Floch G."/>
        </authorList>
    </citation>
    <scope>NUCLEOTIDE SEQUENCE</scope>
    <source>
        <strain evidence="3">IMI 504893</strain>
    </source>
</reference>
<feature type="region of interest" description="Disordered" evidence="2">
    <location>
        <begin position="1"/>
        <end position="128"/>
    </location>
</feature>
<evidence type="ECO:0000313" key="4">
    <source>
        <dbReference type="Proteomes" id="UP000830671"/>
    </source>
</evidence>
<dbReference type="GeneID" id="73337193"/>
<dbReference type="Proteomes" id="UP000830671">
    <property type="component" value="Chromosome 2"/>
</dbReference>
<evidence type="ECO:0000256" key="2">
    <source>
        <dbReference type="SAM" id="MobiDB-lite"/>
    </source>
</evidence>
<evidence type="ECO:0000256" key="1">
    <source>
        <dbReference type="SAM" id="Coils"/>
    </source>
</evidence>
<dbReference type="KEGG" id="clup:CLUP02_03158"/>
<accession>A0A9Q8SJK3</accession>
<keyword evidence="4" id="KW-1185">Reference proteome</keyword>
<sequence length="539" mass="62188">MASADEYSLTDEPDYDGDYSPQGLEEAGAMHFDGDEEDDVDIDGIVQGTRRRRGARSQAPTEPEEPRPTRPARRKAPKRGRSPSVEVVLPDRTKRKKTSHPTPKSGGVAERSREEDSSHSSSHEPTEGHVLWGLVRENLSKKMSTARVREYMDETLPILTKRQLDRLFPKKLPKSKYDEDWTRKDEKKLQREWKKNAERELLVTFKYTTAELIGLWKVWLRVWRCSPQLFISKYNNMEFDTSVVDEVEIEKNGQVYKRRPAIWSVAFCRNLHHLSLHPVWMGRLDLLAIALQYASILRTRNYQDWPLDNPTDDNFLASFINVIEKYKGKATLNASPLSTLMLDLEGSIVTDAEPRTNGRKLRTYKISIHEINNIIRALANSTYMGMPQWGGFTPKEYAKLAVYGRRPSTKNTKRRARLNVPKTEPFRVPSRHRAAREDETTGDAQLRADLDDAIRQKEALEAELRARPQIEKCRRRTADENAHLEELQAENKERNAEEDTHLEELQVEKGLRDKVQAHAAARTVGDWHLSDYETWPKAA</sequence>
<dbReference type="AlphaFoldDB" id="A0A9Q8SJK3"/>
<feature type="compositionally biased region" description="Basic residues" evidence="2">
    <location>
        <begin position="70"/>
        <end position="81"/>
    </location>
</feature>
<feature type="compositionally biased region" description="Basic and acidic residues" evidence="2">
    <location>
        <begin position="110"/>
        <end position="127"/>
    </location>
</feature>
<keyword evidence="1" id="KW-0175">Coiled coil</keyword>